<organism evidence="3 4">
    <name type="scientific">Zopfia rhizophila CBS 207.26</name>
    <dbReference type="NCBI Taxonomy" id="1314779"/>
    <lineage>
        <taxon>Eukaryota</taxon>
        <taxon>Fungi</taxon>
        <taxon>Dikarya</taxon>
        <taxon>Ascomycota</taxon>
        <taxon>Pezizomycotina</taxon>
        <taxon>Dothideomycetes</taxon>
        <taxon>Dothideomycetes incertae sedis</taxon>
        <taxon>Zopfiaceae</taxon>
        <taxon>Zopfia</taxon>
    </lineage>
</organism>
<feature type="region of interest" description="Disordered" evidence="1">
    <location>
        <begin position="230"/>
        <end position="301"/>
    </location>
</feature>
<dbReference type="InterPro" id="IPR000210">
    <property type="entry name" value="BTB/POZ_dom"/>
</dbReference>
<evidence type="ECO:0000259" key="2">
    <source>
        <dbReference type="PROSITE" id="PS50097"/>
    </source>
</evidence>
<evidence type="ECO:0000313" key="4">
    <source>
        <dbReference type="Proteomes" id="UP000800200"/>
    </source>
</evidence>
<keyword evidence="4" id="KW-1185">Reference proteome</keyword>
<protein>
    <recommendedName>
        <fullName evidence="2">BTB domain-containing protein</fullName>
    </recommendedName>
</protein>
<name>A0A6A6DUN7_9PEZI</name>
<dbReference type="InterPro" id="IPR011333">
    <property type="entry name" value="SKP1/BTB/POZ_sf"/>
</dbReference>
<feature type="compositionally biased region" description="Polar residues" evidence="1">
    <location>
        <begin position="259"/>
        <end position="270"/>
    </location>
</feature>
<dbReference type="AlphaFoldDB" id="A0A6A6DUN7"/>
<dbReference type="Proteomes" id="UP000800200">
    <property type="component" value="Unassembled WGS sequence"/>
</dbReference>
<dbReference type="SUPFAM" id="SSF54695">
    <property type="entry name" value="POZ domain"/>
    <property type="match status" value="1"/>
</dbReference>
<feature type="compositionally biased region" description="Low complexity" evidence="1">
    <location>
        <begin position="273"/>
        <end position="289"/>
    </location>
</feature>
<dbReference type="SMART" id="SM00225">
    <property type="entry name" value="BTB"/>
    <property type="match status" value="1"/>
</dbReference>
<sequence length="301" mass="33897">MASLTRHIFTGGIANLLVGKDEVPFDAHIELLCACSPFFDNALHGRFVEAETKMIPLPDDDPDTFTEFLSWMYNRRIFADNTKPGWLELSRLWVMADKYQVPELQNNVMELFPTKFEAMKCKGNVHPIVLDFVYDNTTADSPLRKMIVDICTWGMDVDKFEQHRKDMPTEFLEDFGLQQMRKNALGNEKAPFETFPPRYFVKTSKKSEKPYSKPFVKNSGDTEVHDGLEFTLLTPSPHTPPTPSSRRRNKNYRPPVRLPQSSPKSGSSAGALTPRSPSSSSQSVTQGSVNAVSTSLIGLSL</sequence>
<gene>
    <name evidence="3" type="ORF">K469DRAFT_752393</name>
</gene>
<dbReference type="PROSITE" id="PS50097">
    <property type="entry name" value="BTB"/>
    <property type="match status" value="1"/>
</dbReference>
<evidence type="ECO:0000313" key="3">
    <source>
        <dbReference type="EMBL" id="KAF2181939.1"/>
    </source>
</evidence>
<dbReference type="EMBL" id="ML994650">
    <property type="protein sequence ID" value="KAF2181939.1"/>
    <property type="molecule type" value="Genomic_DNA"/>
</dbReference>
<accession>A0A6A6DUN7</accession>
<feature type="domain" description="BTB" evidence="2">
    <location>
        <begin position="14"/>
        <end position="81"/>
    </location>
</feature>
<evidence type="ECO:0000256" key="1">
    <source>
        <dbReference type="SAM" id="MobiDB-lite"/>
    </source>
</evidence>
<dbReference type="Gene3D" id="3.30.710.10">
    <property type="entry name" value="Potassium Channel Kv1.1, Chain A"/>
    <property type="match status" value="1"/>
</dbReference>
<dbReference type="Pfam" id="PF00651">
    <property type="entry name" value="BTB"/>
    <property type="match status" value="1"/>
</dbReference>
<dbReference type="PANTHER" id="PTHR47843">
    <property type="entry name" value="BTB DOMAIN-CONTAINING PROTEIN-RELATED"/>
    <property type="match status" value="1"/>
</dbReference>
<feature type="compositionally biased region" description="Polar residues" evidence="1">
    <location>
        <begin position="290"/>
        <end position="301"/>
    </location>
</feature>
<dbReference type="PANTHER" id="PTHR47843:SF3">
    <property type="entry name" value="BTB DOMAIN-CONTAINING PROTEIN"/>
    <property type="match status" value="1"/>
</dbReference>
<proteinExistence type="predicted"/>
<dbReference type="OrthoDB" id="1022638at2759"/>
<reference evidence="3" key="1">
    <citation type="journal article" date="2020" name="Stud. Mycol.">
        <title>101 Dothideomycetes genomes: a test case for predicting lifestyles and emergence of pathogens.</title>
        <authorList>
            <person name="Haridas S."/>
            <person name="Albert R."/>
            <person name="Binder M."/>
            <person name="Bloem J."/>
            <person name="Labutti K."/>
            <person name="Salamov A."/>
            <person name="Andreopoulos B."/>
            <person name="Baker S."/>
            <person name="Barry K."/>
            <person name="Bills G."/>
            <person name="Bluhm B."/>
            <person name="Cannon C."/>
            <person name="Castanera R."/>
            <person name="Culley D."/>
            <person name="Daum C."/>
            <person name="Ezra D."/>
            <person name="Gonzalez J."/>
            <person name="Henrissat B."/>
            <person name="Kuo A."/>
            <person name="Liang C."/>
            <person name="Lipzen A."/>
            <person name="Lutzoni F."/>
            <person name="Magnuson J."/>
            <person name="Mondo S."/>
            <person name="Nolan M."/>
            <person name="Ohm R."/>
            <person name="Pangilinan J."/>
            <person name="Park H.-J."/>
            <person name="Ramirez L."/>
            <person name="Alfaro M."/>
            <person name="Sun H."/>
            <person name="Tritt A."/>
            <person name="Yoshinaga Y."/>
            <person name="Zwiers L.-H."/>
            <person name="Turgeon B."/>
            <person name="Goodwin S."/>
            <person name="Spatafora J."/>
            <person name="Crous P."/>
            <person name="Grigoriev I."/>
        </authorList>
    </citation>
    <scope>NUCLEOTIDE SEQUENCE</scope>
    <source>
        <strain evidence="3">CBS 207.26</strain>
    </source>
</reference>